<organism evidence="1 2">
    <name type="scientific">Hepatospora eriocheir</name>
    <dbReference type="NCBI Taxonomy" id="1081669"/>
    <lineage>
        <taxon>Eukaryota</taxon>
        <taxon>Fungi</taxon>
        <taxon>Fungi incertae sedis</taxon>
        <taxon>Microsporidia</taxon>
        <taxon>Hepatosporidae</taxon>
        <taxon>Hepatospora</taxon>
    </lineage>
</organism>
<dbReference type="AlphaFoldDB" id="A0A1X0Q635"/>
<proteinExistence type="predicted"/>
<name>A0A1X0Q635_9MICR</name>
<dbReference type="VEuPathDB" id="MicrosporidiaDB:HERIO_2630"/>
<comment type="caution">
    <text evidence="1">The sequence shown here is derived from an EMBL/GenBank/DDBJ whole genome shotgun (WGS) entry which is preliminary data.</text>
</comment>
<gene>
    <name evidence="1" type="ORF">HERIO_2630</name>
</gene>
<dbReference type="Proteomes" id="UP000192356">
    <property type="component" value="Unassembled WGS sequence"/>
</dbReference>
<protein>
    <submittedName>
        <fullName evidence="1">Uncharacterized protein</fullName>
    </submittedName>
</protein>
<evidence type="ECO:0000313" key="2">
    <source>
        <dbReference type="Proteomes" id="UP000192356"/>
    </source>
</evidence>
<sequence>MKIQNGEYIEKVNKRRKDVDFLNKLVLVKNRDVSKLAPKFLGPYRVLDVKPEFNTVSVDIDGTTKRFSFRDIKPFKEEEGVVTEVTYN</sequence>
<reference evidence="1 2" key="1">
    <citation type="journal article" date="2017" name="Environ. Microbiol.">
        <title>Decay of the glycolytic pathway and adaptation to intranuclear parasitism within Enterocytozoonidae microsporidia.</title>
        <authorList>
            <person name="Wiredu Boakye D."/>
            <person name="Jaroenlak P."/>
            <person name="Prachumwat A."/>
            <person name="Williams T.A."/>
            <person name="Bateman K.S."/>
            <person name="Itsathitphaisarn O."/>
            <person name="Sritunyalucksana K."/>
            <person name="Paszkiewicz K.H."/>
            <person name="Moore K.A."/>
            <person name="Stentiford G.D."/>
            <person name="Williams B.A."/>
        </authorList>
    </citation>
    <scope>NUCLEOTIDE SEQUENCE [LARGE SCALE GENOMIC DNA]</scope>
    <source>
        <strain evidence="1 2">GB1</strain>
    </source>
</reference>
<accession>A0A1X0Q635</accession>
<dbReference type="VEuPathDB" id="MicrosporidiaDB:A0H76_1253"/>
<dbReference type="EMBL" id="LVKB01000609">
    <property type="protein sequence ID" value="ORD95208.1"/>
    <property type="molecule type" value="Genomic_DNA"/>
</dbReference>
<evidence type="ECO:0000313" key="1">
    <source>
        <dbReference type="EMBL" id="ORD95208.1"/>
    </source>
</evidence>
<keyword evidence="2" id="KW-1185">Reference proteome</keyword>